<gene>
    <name evidence="2" type="ORF">STIAU_1648</name>
</gene>
<organism evidence="2 3">
    <name type="scientific">Stigmatella aurantiaca (strain DW4/3-1)</name>
    <dbReference type="NCBI Taxonomy" id="378806"/>
    <lineage>
        <taxon>Bacteria</taxon>
        <taxon>Pseudomonadati</taxon>
        <taxon>Myxococcota</taxon>
        <taxon>Myxococcia</taxon>
        <taxon>Myxococcales</taxon>
        <taxon>Cystobacterineae</taxon>
        <taxon>Archangiaceae</taxon>
        <taxon>Stigmatella</taxon>
    </lineage>
</organism>
<dbReference type="Proteomes" id="UP000032702">
    <property type="component" value="Unassembled WGS sequence"/>
</dbReference>
<sequence length="550" mass="60311">MRRPPDGPQPAQHAQRGLQPLVHVGRARGPAVEPGHPAHDEPLRDELERHHRPGAPHRGLRVLLQRHLRQDAGRDGGWGRGAGQRGQADAGLRAEDQPHERAVRRGRAALHRRRRRQPGAGRGGSGLPRTEDLLPQGPVRRVPQGRDDERQPVSQHWREGHVGERRGAVCRGAADAGLAVQRRGALQRQQDGAGRDPARGRAGGSGHEAGGDGRRLPDAHAAQHRADGAVHAHRGVGHAGGGHRLLRQGRRARGHVHGDEDGHHRGAQAHDQGEAGPHPPARDDDRSAPVERRAPSGCHFRWRGSRSGRCLELRLPGKDADAPNEAGEGLTGPSAHQPEGRVVQTDQPVHVPRRRRVVPRAPANGHHQQRARHVLDREAGGHGDEGTREPAQPHALKPHHEAFGHQQGPAPDGVHPQVRVPLEPQVARPGGQIHHRGETELDTQAHDPVDDEPPQDSQPLSPKGQRFHESASIAIHACLPRLRGTRINEFSSNFFHTRQAQKRQFWRTAFDRSRQRAASPSDSAPCDSFLRTRCFTCSWPQTARLTDPEP</sequence>
<dbReference type="EMBL" id="AAMD01000033">
    <property type="protein sequence ID" value="EAU67418.1"/>
    <property type="molecule type" value="Genomic_DNA"/>
</dbReference>
<reference evidence="2 3" key="1">
    <citation type="submission" date="2006-04" db="EMBL/GenBank/DDBJ databases">
        <authorList>
            <person name="Nierman W.C."/>
        </authorList>
    </citation>
    <scope>NUCLEOTIDE SEQUENCE [LARGE SCALE GENOMIC DNA]</scope>
    <source>
        <strain evidence="2 3">DW4/3-1</strain>
    </source>
</reference>
<feature type="compositionally biased region" description="Basic and acidic residues" evidence="1">
    <location>
        <begin position="144"/>
        <end position="164"/>
    </location>
</feature>
<comment type="caution">
    <text evidence="2">The sequence shown here is derived from an EMBL/GenBank/DDBJ whole genome shotgun (WGS) entry which is preliminary data.</text>
</comment>
<feature type="region of interest" description="Disordered" evidence="1">
    <location>
        <begin position="315"/>
        <end position="350"/>
    </location>
</feature>
<evidence type="ECO:0000256" key="1">
    <source>
        <dbReference type="SAM" id="MobiDB-lite"/>
    </source>
</evidence>
<feature type="compositionally biased region" description="Gly residues" evidence="1">
    <location>
        <begin position="75"/>
        <end position="84"/>
    </location>
</feature>
<feature type="compositionally biased region" description="Basic and acidic residues" evidence="1">
    <location>
        <begin position="92"/>
        <end position="103"/>
    </location>
</feature>
<evidence type="ECO:0000313" key="2">
    <source>
        <dbReference type="EMBL" id="EAU67418.1"/>
    </source>
</evidence>
<feature type="compositionally biased region" description="Basic residues" evidence="1">
    <location>
        <begin position="244"/>
        <end position="255"/>
    </location>
</feature>
<name>Q095Q3_STIAD</name>
<evidence type="ECO:0000313" key="3">
    <source>
        <dbReference type="Proteomes" id="UP000032702"/>
    </source>
</evidence>
<feature type="region of interest" description="Disordered" evidence="1">
    <location>
        <begin position="1"/>
        <end position="164"/>
    </location>
</feature>
<proteinExistence type="predicted"/>
<feature type="region of interest" description="Disordered" evidence="1">
    <location>
        <begin position="182"/>
        <end position="303"/>
    </location>
</feature>
<dbReference type="AlphaFoldDB" id="Q095Q3"/>
<feature type="compositionally biased region" description="Basic and acidic residues" evidence="1">
    <location>
        <begin position="36"/>
        <end position="49"/>
    </location>
</feature>
<feature type="compositionally biased region" description="Basic residues" evidence="1">
    <location>
        <begin position="104"/>
        <end position="117"/>
    </location>
</feature>
<accession>Q095Q3</accession>
<feature type="region of interest" description="Disordered" evidence="1">
    <location>
        <begin position="444"/>
        <end position="468"/>
    </location>
</feature>
<feature type="compositionally biased region" description="Basic and acidic residues" evidence="1">
    <location>
        <begin position="280"/>
        <end position="294"/>
    </location>
</feature>
<feature type="compositionally biased region" description="Basic and acidic residues" evidence="1">
    <location>
        <begin position="209"/>
        <end position="218"/>
    </location>
</feature>
<protein>
    <submittedName>
        <fullName evidence="2">Uncharacterized protein</fullName>
    </submittedName>
</protein>
<feature type="compositionally biased region" description="Basic residues" evidence="1">
    <location>
        <begin position="50"/>
        <end position="67"/>
    </location>
</feature>